<dbReference type="STRING" id="297318.BK138_27835"/>
<dbReference type="SUPFAM" id="SSF54106">
    <property type="entry name" value="LysM domain"/>
    <property type="match status" value="1"/>
</dbReference>
<accession>A0A1R1EF04</accession>
<feature type="compositionally biased region" description="Low complexity" evidence="1">
    <location>
        <begin position="227"/>
        <end position="238"/>
    </location>
</feature>
<dbReference type="Gene3D" id="3.10.350.10">
    <property type="entry name" value="LysM domain"/>
    <property type="match status" value="1"/>
</dbReference>
<feature type="compositionally biased region" description="Low complexity" evidence="1">
    <location>
        <begin position="196"/>
        <end position="214"/>
    </location>
</feature>
<dbReference type="Proteomes" id="UP000187172">
    <property type="component" value="Unassembled WGS sequence"/>
</dbReference>
<dbReference type="CDD" id="cd00118">
    <property type="entry name" value="LysM"/>
    <property type="match status" value="1"/>
</dbReference>
<dbReference type="InterPro" id="IPR036779">
    <property type="entry name" value="LysM_dom_sf"/>
</dbReference>
<name>A0A1R1EF04_9BACL</name>
<evidence type="ECO:0000256" key="1">
    <source>
        <dbReference type="SAM" id="MobiDB-lite"/>
    </source>
</evidence>
<dbReference type="Pfam" id="PF01476">
    <property type="entry name" value="LysM"/>
    <property type="match status" value="1"/>
</dbReference>
<feature type="region of interest" description="Disordered" evidence="1">
    <location>
        <begin position="161"/>
        <end position="349"/>
    </location>
</feature>
<dbReference type="EMBL" id="MRTP01000011">
    <property type="protein sequence ID" value="OMF50414.1"/>
    <property type="molecule type" value="Genomic_DNA"/>
</dbReference>
<feature type="domain" description="LysM" evidence="2">
    <location>
        <begin position="446"/>
        <end position="489"/>
    </location>
</feature>
<dbReference type="InterPro" id="IPR048862">
    <property type="entry name" value="SPOCS_spoVID_N"/>
</dbReference>
<proteinExistence type="predicted"/>
<evidence type="ECO:0000259" key="2">
    <source>
        <dbReference type="PROSITE" id="PS51782"/>
    </source>
</evidence>
<keyword evidence="4" id="KW-1185">Reference proteome</keyword>
<dbReference type="AlphaFoldDB" id="A0A1R1EF04"/>
<dbReference type="SMART" id="SM00257">
    <property type="entry name" value="LysM"/>
    <property type="match status" value="1"/>
</dbReference>
<feature type="compositionally biased region" description="Basic and acidic residues" evidence="1">
    <location>
        <begin position="304"/>
        <end position="316"/>
    </location>
</feature>
<organism evidence="3 4">
    <name type="scientific">Paenibacillus rhizosphaerae</name>
    <dbReference type="NCBI Taxonomy" id="297318"/>
    <lineage>
        <taxon>Bacteria</taxon>
        <taxon>Bacillati</taxon>
        <taxon>Bacillota</taxon>
        <taxon>Bacilli</taxon>
        <taxon>Bacillales</taxon>
        <taxon>Paenibacillaceae</taxon>
        <taxon>Paenibacillus</taxon>
    </lineage>
</organism>
<sequence>MPKRRTLFVFDQSYGLRFDIYERIHLNEDVAGIEELEEIELLPHIQVISQDEQASLRGHLLLSGLYRSEGEEEGTQRLEHFIPVEITVPLNRVTSLDDIAVEIENFDVDLLSKRSLNITGVLSLRGIETQAAESPAWKADEFTVVHAPDEDLPEEAAIFAQEREEEPASAEPEQREFTPPDDPAPVWTAPAPSFTPPQSQIQAEQPEQAPIEAAETSDSDEAREAAAWEAAWQAAAVPPSEPEEAAVPQASDSRETAPSTAWESAREPEREVAAPPPQVAGLSALHTDKEPSDRTAEPQYPNKWHFEHEEESELLHPEATAVQADEEQEEDIYLNAAGKDPFSEPTFPFGAFQDKVQQEEPPEDREMRIALGSKKEPESGEKEAIGFSSILSSSRSIKELEYQQAQEEQQAADAVASAGAAEADDIKWKNLFLGSISEQTPFRKVRLCIVQREETLETIADRYQLTPRELVLYNRLADQTVQEGQILYIP</sequence>
<dbReference type="InterPro" id="IPR018392">
    <property type="entry name" value="LysM"/>
</dbReference>
<evidence type="ECO:0000313" key="4">
    <source>
        <dbReference type="Proteomes" id="UP000187172"/>
    </source>
</evidence>
<evidence type="ECO:0000313" key="3">
    <source>
        <dbReference type="EMBL" id="OMF50414.1"/>
    </source>
</evidence>
<protein>
    <recommendedName>
        <fullName evidence="2">LysM domain-containing protein</fullName>
    </recommendedName>
</protein>
<gene>
    <name evidence="3" type="ORF">BK138_27835</name>
</gene>
<reference evidence="3 4" key="1">
    <citation type="submission" date="2016-11" db="EMBL/GenBank/DDBJ databases">
        <title>Paenibacillus species isolates.</title>
        <authorList>
            <person name="Beno S.M."/>
        </authorList>
    </citation>
    <scope>NUCLEOTIDE SEQUENCE [LARGE SCALE GENOMIC DNA]</scope>
    <source>
        <strain evidence="3 4">FSL R5-0378</strain>
    </source>
</reference>
<dbReference type="Pfam" id="PF20918">
    <property type="entry name" value="SPOCS_spoVID-N"/>
    <property type="match status" value="1"/>
</dbReference>
<feature type="compositionally biased region" description="Basic and acidic residues" evidence="1">
    <location>
        <begin position="286"/>
        <end position="296"/>
    </location>
</feature>
<dbReference type="PROSITE" id="PS51782">
    <property type="entry name" value="LYSM"/>
    <property type="match status" value="1"/>
</dbReference>
<comment type="caution">
    <text evidence="3">The sequence shown here is derived from an EMBL/GenBank/DDBJ whole genome shotgun (WGS) entry which is preliminary data.</text>
</comment>